<dbReference type="Proteomes" id="UP000095286">
    <property type="component" value="Unplaced"/>
</dbReference>
<evidence type="ECO:0000313" key="2">
    <source>
        <dbReference type="WBParaSite" id="RSKR_0000469150.1"/>
    </source>
</evidence>
<dbReference type="WBParaSite" id="RSKR_0000469150.1">
    <property type="protein sequence ID" value="RSKR_0000469150.1"/>
    <property type="gene ID" value="RSKR_0000469150"/>
</dbReference>
<accession>A0AC35TV14</accession>
<organism evidence="1 2">
    <name type="scientific">Rhabditophanes sp. KR3021</name>
    <dbReference type="NCBI Taxonomy" id="114890"/>
    <lineage>
        <taxon>Eukaryota</taxon>
        <taxon>Metazoa</taxon>
        <taxon>Ecdysozoa</taxon>
        <taxon>Nematoda</taxon>
        <taxon>Chromadorea</taxon>
        <taxon>Rhabditida</taxon>
        <taxon>Tylenchina</taxon>
        <taxon>Panagrolaimomorpha</taxon>
        <taxon>Strongyloidoidea</taxon>
        <taxon>Alloionematidae</taxon>
        <taxon>Rhabditophanes</taxon>
    </lineage>
</organism>
<reference evidence="2" key="1">
    <citation type="submission" date="2016-11" db="UniProtKB">
        <authorList>
            <consortium name="WormBaseParasite"/>
        </authorList>
    </citation>
    <scope>IDENTIFICATION</scope>
    <source>
        <strain evidence="2">KR3021</strain>
    </source>
</reference>
<proteinExistence type="predicted"/>
<evidence type="ECO:0000313" key="1">
    <source>
        <dbReference type="Proteomes" id="UP000095286"/>
    </source>
</evidence>
<sequence length="152" mass="17222">MSNSDIFHPLGGDNFHIDNDHLKVFQRYLPDQATHPFHRSEADIALRYNGKKEDSIKKQSHHSNESQRQNIPSQNVFNSTILNSQSPTNQPPTTLSRSHLLQQPCLNHPAYHADEGTGSSKKSKLSPPKKTAVQQDPHPLEYSDNIYPNYGK</sequence>
<name>A0AC35TV14_9BILA</name>
<protein>
    <submittedName>
        <fullName evidence="2">Uncharacterized protein</fullName>
    </submittedName>
</protein>